<proteinExistence type="inferred from homology"/>
<comment type="similarity">
    <text evidence="6">Belongs to the WD repeat UTP18 family.</text>
</comment>
<dbReference type="STRING" id="451379.A0A0N5AJP8"/>
<dbReference type="PANTHER" id="PTHR18359">
    <property type="entry name" value="WD-REPEAT PROTEIN-RELATED"/>
    <property type="match status" value="1"/>
</dbReference>
<keyword evidence="4" id="KW-0677">Repeat</keyword>
<dbReference type="WBParaSite" id="SMUV_0000469301-mRNA-1">
    <property type="protein sequence ID" value="SMUV_0000469301-mRNA-1"/>
    <property type="gene ID" value="SMUV_0000469301"/>
</dbReference>
<protein>
    <submittedName>
        <fullName evidence="9">WD_REPEATS_REGION domain-containing protein</fullName>
    </submittedName>
</protein>
<evidence type="ECO:0000256" key="5">
    <source>
        <dbReference type="ARBA" id="ARBA00023242"/>
    </source>
</evidence>
<feature type="region of interest" description="Disordered" evidence="7">
    <location>
        <begin position="33"/>
        <end position="69"/>
    </location>
</feature>
<dbReference type="AlphaFoldDB" id="A0A0N5AJP8"/>
<evidence type="ECO:0000256" key="6">
    <source>
        <dbReference type="ARBA" id="ARBA00025767"/>
    </source>
</evidence>
<dbReference type="InterPro" id="IPR001680">
    <property type="entry name" value="WD40_rpt"/>
</dbReference>
<comment type="subcellular location">
    <subcellularLocation>
        <location evidence="1">Nucleus</location>
        <location evidence="1">Nucleolus</location>
    </subcellularLocation>
</comment>
<dbReference type="Proteomes" id="UP000046393">
    <property type="component" value="Unplaced"/>
</dbReference>
<feature type="compositionally biased region" description="Acidic residues" evidence="7">
    <location>
        <begin position="33"/>
        <end position="50"/>
    </location>
</feature>
<dbReference type="InterPro" id="IPR036322">
    <property type="entry name" value="WD40_repeat_dom_sf"/>
</dbReference>
<evidence type="ECO:0000256" key="1">
    <source>
        <dbReference type="ARBA" id="ARBA00004604"/>
    </source>
</evidence>
<keyword evidence="3" id="KW-0853">WD repeat</keyword>
<reference evidence="9" key="1">
    <citation type="submission" date="2017-02" db="UniProtKB">
        <authorList>
            <consortium name="WormBaseParasite"/>
        </authorList>
    </citation>
    <scope>IDENTIFICATION</scope>
</reference>
<sequence length="488" mass="54228">MCAAEETVSRKREGSYNEDEELLAKKLFGEFVASEEESSSDEEVPGDEDTCTTAEEGLSSLKPVWHDDDDDNLEVNLSYKRKSLRRITDGDNRTITGEEYERRLRDEFYRNQGTSKSNLKWASIEPDEKVKEGGESDSEDVEIAVKEVAAKAGKYLSTSKFLPKGVISFRRCNDISRGHRFGKKPLNAVHFHPSKPVLLTGGFNGVISLYEVGLPPTNESFLQDVHFKDFPISTAVFSEDGNKVIAGSRRQVYFFSYDLLDGKVVQMRTPREMPKTNTGLFAISDDGKYMAVQARNEIYVLSVTTMEVVCVLSSLSAARSLQFFPTSSNSLLAFTETSEVCLWDIRNAAGLRSFRDDGGVAGRKLRISSNSQFVACGSNTGIVNLYETKDLYQSSPKPIAVYDQLTTEVGDVVFSKDTQILLMSSEVKADAARLIHLRSRTLFTNFPCKTGSIGKPTVSDLSPNSGYLAIGDTNGFVSLFRLNYFSNY</sequence>
<evidence type="ECO:0000313" key="9">
    <source>
        <dbReference type="WBParaSite" id="SMUV_0000469301-mRNA-1"/>
    </source>
</evidence>
<dbReference type="GO" id="GO:0032040">
    <property type="term" value="C:small-subunit processome"/>
    <property type="evidence" value="ECO:0007669"/>
    <property type="project" value="TreeGrafter"/>
</dbReference>
<dbReference type="SUPFAM" id="SSF50978">
    <property type="entry name" value="WD40 repeat-like"/>
    <property type="match status" value="1"/>
</dbReference>
<evidence type="ECO:0000256" key="4">
    <source>
        <dbReference type="ARBA" id="ARBA00022737"/>
    </source>
</evidence>
<dbReference type="PANTHER" id="PTHR18359:SF0">
    <property type="entry name" value="U3 SMALL NUCLEOLAR RNA-ASSOCIATED PROTEIN 18 HOMOLOG"/>
    <property type="match status" value="1"/>
</dbReference>
<dbReference type="InterPro" id="IPR015943">
    <property type="entry name" value="WD40/YVTN_repeat-like_dom_sf"/>
</dbReference>
<keyword evidence="5" id="KW-0539">Nucleus</keyword>
<organism evidence="8 9">
    <name type="scientific">Syphacia muris</name>
    <dbReference type="NCBI Taxonomy" id="451379"/>
    <lineage>
        <taxon>Eukaryota</taxon>
        <taxon>Metazoa</taxon>
        <taxon>Ecdysozoa</taxon>
        <taxon>Nematoda</taxon>
        <taxon>Chromadorea</taxon>
        <taxon>Rhabditida</taxon>
        <taxon>Spirurina</taxon>
        <taxon>Oxyuridomorpha</taxon>
        <taxon>Oxyuroidea</taxon>
        <taxon>Oxyuridae</taxon>
        <taxon>Syphacia</taxon>
    </lineage>
</organism>
<dbReference type="InterPro" id="IPR045161">
    <property type="entry name" value="Utp18"/>
</dbReference>
<name>A0A0N5AJP8_9BILA</name>
<dbReference type="Gene3D" id="2.130.10.10">
    <property type="entry name" value="YVTN repeat-like/Quinoprotein amine dehydrogenase"/>
    <property type="match status" value="1"/>
</dbReference>
<dbReference type="GO" id="GO:0034388">
    <property type="term" value="C:Pwp2p-containing subcomplex of 90S preribosome"/>
    <property type="evidence" value="ECO:0007669"/>
    <property type="project" value="TreeGrafter"/>
</dbReference>
<dbReference type="Pfam" id="PF00400">
    <property type="entry name" value="WD40"/>
    <property type="match status" value="1"/>
</dbReference>
<keyword evidence="2" id="KW-0698">rRNA processing</keyword>
<dbReference type="SMART" id="SM00320">
    <property type="entry name" value="WD40"/>
    <property type="match status" value="5"/>
</dbReference>
<accession>A0A0N5AJP8</accession>
<dbReference type="GO" id="GO:0006364">
    <property type="term" value="P:rRNA processing"/>
    <property type="evidence" value="ECO:0007669"/>
    <property type="project" value="UniProtKB-KW"/>
</dbReference>
<evidence type="ECO:0000256" key="7">
    <source>
        <dbReference type="SAM" id="MobiDB-lite"/>
    </source>
</evidence>
<keyword evidence="8" id="KW-1185">Reference proteome</keyword>
<evidence type="ECO:0000313" key="8">
    <source>
        <dbReference type="Proteomes" id="UP000046393"/>
    </source>
</evidence>
<evidence type="ECO:0000256" key="3">
    <source>
        <dbReference type="ARBA" id="ARBA00022574"/>
    </source>
</evidence>
<evidence type="ECO:0000256" key="2">
    <source>
        <dbReference type="ARBA" id="ARBA00022552"/>
    </source>
</evidence>